<gene>
    <name evidence="1" type="ORF">HNQ41_003048</name>
</gene>
<keyword evidence="2" id="KW-1185">Reference proteome</keyword>
<evidence type="ECO:0000313" key="2">
    <source>
        <dbReference type="Proteomes" id="UP000551878"/>
    </source>
</evidence>
<name>A0A840QTX1_9BACI</name>
<evidence type="ECO:0008006" key="3">
    <source>
        <dbReference type="Google" id="ProtNLM"/>
    </source>
</evidence>
<comment type="caution">
    <text evidence="1">The sequence shown here is derived from an EMBL/GenBank/DDBJ whole genome shotgun (WGS) entry which is preliminary data.</text>
</comment>
<organism evidence="1 2">
    <name type="scientific">Texcoconibacillus texcoconensis</name>
    <dbReference type="NCBI Taxonomy" id="1095777"/>
    <lineage>
        <taxon>Bacteria</taxon>
        <taxon>Bacillati</taxon>
        <taxon>Bacillota</taxon>
        <taxon>Bacilli</taxon>
        <taxon>Bacillales</taxon>
        <taxon>Bacillaceae</taxon>
        <taxon>Texcoconibacillus</taxon>
    </lineage>
</organism>
<accession>A0A840QTX1</accession>
<dbReference type="AlphaFoldDB" id="A0A840QTX1"/>
<proteinExistence type="predicted"/>
<dbReference type="RefSeq" id="WP_184665230.1">
    <property type="nucleotide sequence ID" value="NZ_JACHHB010000017.1"/>
</dbReference>
<evidence type="ECO:0000313" key="1">
    <source>
        <dbReference type="EMBL" id="MBB5174825.1"/>
    </source>
</evidence>
<dbReference type="Proteomes" id="UP000551878">
    <property type="component" value="Unassembled WGS sequence"/>
</dbReference>
<reference evidence="1 2" key="1">
    <citation type="submission" date="2020-08" db="EMBL/GenBank/DDBJ databases">
        <title>Genomic Encyclopedia of Type Strains, Phase IV (KMG-IV): sequencing the most valuable type-strain genomes for metagenomic binning, comparative biology and taxonomic classification.</title>
        <authorList>
            <person name="Goeker M."/>
        </authorList>
    </citation>
    <scope>NUCLEOTIDE SEQUENCE [LARGE SCALE GENOMIC DNA]</scope>
    <source>
        <strain evidence="1 2">DSM 24696</strain>
    </source>
</reference>
<dbReference type="EMBL" id="JACHHB010000017">
    <property type="protein sequence ID" value="MBB5174825.1"/>
    <property type="molecule type" value="Genomic_DNA"/>
</dbReference>
<sequence length="108" mass="12301">MMEQSPENLRELAQKLTTGYKKVQEGNYEQGKEILEPLMPIFHRSDQPNMTLLVHYGFAQVGTGNVEGFLETYAEVKEISPANKREAQLKDQAKSLVNEVLEHIHSET</sequence>
<protein>
    <recommendedName>
        <fullName evidence="3">Tetratricopeptide repeat protein</fullName>
    </recommendedName>
</protein>